<dbReference type="EMBL" id="BOPH01000043">
    <property type="protein sequence ID" value="GIJ68582.1"/>
    <property type="molecule type" value="Genomic_DNA"/>
</dbReference>
<dbReference type="PRINTS" id="PR00301">
    <property type="entry name" value="HEATSHOCK70"/>
</dbReference>
<feature type="compositionally biased region" description="Polar residues" evidence="6">
    <location>
        <begin position="365"/>
        <end position="374"/>
    </location>
</feature>
<reference evidence="8" key="1">
    <citation type="submission" date="2021-01" db="EMBL/GenBank/DDBJ databases">
        <title>Whole genome shotgun sequence of Virgisporangium ochraceum NBRC 16418.</title>
        <authorList>
            <person name="Komaki H."/>
            <person name="Tamura T."/>
        </authorList>
    </citation>
    <scope>NUCLEOTIDE SEQUENCE</scope>
    <source>
        <strain evidence="8">NBRC 16418</strain>
    </source>
</reference>
<dbReference type="Gene3D" id="3.90.640.10">
    <property type="entry name" value="Actin, Chain A, domain 4"/>
    <property type="match status" value="1"/>
</dbReference>
<keyword evidence="5" id="KW-0143">Chaperone</keyword>
<dbReference type="PANTHER" id="PTHR42749">
    <property type="entry name" value="CELL SHAPE-DETERMINING PROTEIN MREB"/>
    <property type="match status" value="1"/>
</dbReference>
<dbReference type="Gene3D" id="3.30.420.40">
    <property type="match status" value="2"/>
</dbReference>
<evidence type="ECO:0000313" key="9">
    <source>
        <dbReference type="Proteomes" id="UP000635606"/>
    </source>
</evidence>
<evidence type="ECO:0000313" key="8">
    <source>
        <dbReference type="EMBL" id="GIJ68582.1"/>
    </source>
</evidence>
<accession>A0A8J3ZQZ1</accession>
<evidence type="ECO:0008006" key="10">
    <source>
        <dbReference type="Google" id="ProtNLM"/>
    </source>
</evidence>
<dbReference type="SUPFAM" id="SSF53067">
    <property type="entry name" value="Actin-like ATPase domain"/>
    <property type="match status" value="2"/>
</dbReference>
<evidence type="ECO:0000256" key="1">
    <source>
        <dbReference type="ARBA" id="ARBA00007381"/>
    </source>
</evidence>
<evidence type="ECO:0000256" key="3">
    <source>
        <dbReference type="ARBA" id="ARBA00022840"/>
    </source>
</evidence>
<keyword evidence="3" id="KW-0067">ATP-binding</keyword>
<protein>
    <recommendedName>
        <fullName evidence="10">Heat shock protein 70</fullName>
    </recommendedName>
</protein>
<dbReference type="Pfam" id="PF00012">
    <property type="entry name" value="HSP70"/>
    <property type="match status" value="1"/>
</dbReference>
<evidence type="ECO:0000256" key="5">
    <source>
        <dbReference type="ARBA" id="ARBA00023186"/>
    </source>
</evidence>
<gene>
    <name evidence="8" type="ORF">Voc01_034990</name>
</gene>
<keyword evidence="4" id="KW-0346">Stress response</keyword>
<dbReference type="Proteomes" id="UP000635606">
    <property type="component" value="Unassembled WGS sequence"/>
</dbReference>
<evidence type="ECO:0000256" key="2">
    <source>
        <dbReference type="ARBA" id="ARBA00022741"/>
    </source>
</evidence>
<feature type="compositionally biased region" description="Polar residues" evidence="6">
    <location>
        <begin position="466"/>
        <end position="475"/>
    </location>
</feature>
<dbReference type="InterPro" id="IPR043129">
    <property type="entry name" value="ATPase_NBD"/>
</dbReference>
<dbReference type="PANTHER" id="PTHR42749:SF1">
    <property type="entry name" value="CELL SHAPE-DETERMINING PROTEIN MREB"/>
    <property type="match status" value="1"/>
</dbReference>
<dbReference type="GO" id="GO:0005524">
    <property type="term" value="F:ATP binding"/>
    <property type="evidence" value="ECO:0007669"/>
    <property type="project" value="UniProtKB-KW"/>
</dbReference>
<dbReference type="RefSeq" id="WP_203928520.1">
    <property type="nucleotide sequence ID" value="NZ_BOPH01000043.1"/>
</dbReference>
<feature type="transmembrane region" description="Helical" evidence="7">
    <location>
        <begin position="427"/>
        <end position="449"/>
    </location>
</feature>
<name>A0A8J3ZQZ1_9ACTN</name>
<comment type="caution">
    <text evidence="8">The sequence shown here is derived from an EMBL/GenBank/DDBJ whole genome shotgun (WGS) entry which is preliminary data.</text>
</comment>
<evidence type="ECO:0000256" key="7">
    <source>
        <dbReference type="SAM" id="Phobius"/>
    </source>
</evidence>
<keyword evidence="7" id="KW-0812">Transmembrane</keyword>
<dbReference type="GO" id="GO:0140662">
    <property type="term" value="F:ATP-dependent protein folding chaperone"/>
    <property type="evidence" value="ECO:0007669"/>
    <property type="project" value="InterPro"/>
</dbReference>
<organism evidence="8 9">
    <name type="scientific">Virgisporangium ochraceum</name>
    <dbReference type="NCBI Taxonomy" id="65505"/>
    <lineage>
        <taxon>Bacteria</taxon>
        <taxon>Bacillati</taxon>
        <taxon>Actinomycetota</taxon>
        <taxon>Actinomycetes</taxon>
        <taxon>Micromonosporales</taxon>
        <taxon>Micromonosporaceae</taxon>
        <taxon>Virgisporangium</taxon>
    </lineage>
</organism>
<sequence length="598" mass="62465">MSRLAIDLGTSHTVAVVERPGQQPRPLLFDGSPVLPSGVFAAADGGIHVGRDAVRLAHLEPHRYEPHPKRRVDEGTVLLGDAEYPVAMLLGALLHRVTQEAGHATTTVITCPADWGRLRRQVLVDAAHRAGIADPVLVDEPVAAAAYCTRVVGGHALAGQSLLVFDFGGGTLDLAVVRLDPAGTRVTGVSGLENLGGLDIDEALVGHLGQLVAARDPAGWHRLSRPSNPAELRDRRAFRDEVRVAKEMLSRTTVAPVSVPGWSETLHLTREELDRLAGPLVDRAVDETRRLLDGVGVAPSGILLVGGSSRIPLVATRLHGRFGVAPMVPEQPELPVALGALASLAEVPVAPPAPTSGAPTAPVSGSPQTGSQRSAHGGAAFLPGDNTSTGIPISGPPGDPGAPWTGRPQGPQWTAPPPPPRRAPRGALILAIAASVTLVVLAGATIWFVRDAVRGKDTPSKENPAAASTPSSTPNRGPAPTGFAWCGDAIFCPTTPVCEDADEEEVDCAKPHTTELFAGGLLPGEGFSGGDQLDKSPEVKAGCSAATLDTRTADKDRTKDWNRYAQWQWRNGVNMFLCFTGPENGTTTGSVIKQAPPQ</sequence>
<dbReference type="InterPro" id="IPR013126">
    <property type="entry name" value="Hsp_70_fam"/>
</dbReference>
<keyword evidence="7" id="KW-0472">Membrane</keyword>
<keyword evidence="9" id="KW-1185">Reference proteome</keyword>
<comment type="similarity">
    <text evidence="1">Belongs to the heat shock protein 70 family.</text>
</comment>
<dbReference type="PROSITE" id="PS01036">
    <property type="entry name" value="HSP70_3"/>
    <property type="match status" value="1"/>
</dbReference>
<dbReference type="InterPro" id="IPR018181">
    <property type="entry name" value="Heat_shock_70_CS"/>
</dbReference>
<keyword evidence="7" id="KW-1133">Transmembrane helix</keyword>
<evidence type="ECO:0000256" key="4">
    <source>
        <dbReference type="ARBA" id="ARBA00023016"/>
    </source>
</evidence>
<evidence type="ECO:0000256" key="6">
    <source>
        <dbReference type="SAM" id="MobiDB-lite"/>
    </source>
</evidence>
<keyword evidence="2" id="KW-0547">Nucleotide-binding</keyword>
<feature type="compositionally biased region" description="Low complexity" evidence="6">
    <location>
        <begin position="355"/>
        <end position="364"/>
    </location>
</feature>
<feature type="region of interest" description="Disordered" evidence="6">
    <location>
        <begin position="351"/>
        <end position="422"/>
    </location>
</feature>
<dbReference type="AlphaFoldDB" id="A0A8J3ZQZ1"/>
<feature type="region of interest" description="Disordered" evidence="6">
    <location>
        <begin position="455"/>
        <end position="480"/>
    </location>
</feature>
<proteinExistence type="inferred from homology"/>